<dbReference type="EMBL" id="PYAX01000003">
    <property type="protein sequence ID" value="PSL56814.1"/>
    <property type="molecule type" value="Genomic_DNA"/>
</dbReference>
<sequence length="49" mass="4890">MVVHSLHKIMAALAICAGLAVVVGVPAAVAVQGEGAHAKVFQAPYAPQP</sequence>
<accession>A0A2P8IEC9</accession>
<gene>
    <name evidence="1" type="ORF">B0I31_103571</name>
</gene>
<evidence type="ECO:0000313" key="2">
    <source>
        <dbReference type="Proteomes" id="UP000241118"/>
    </source>
</evidence>
<dbReference type="Proteomes" id="UP000241118">
    <property type="component" value="Unassembled WGS sequence"/>
</dbReference>
<dbReference type="AlphaFoldDB" id="A0A2P8IEC9"/>
<proteinExistence type="predicted"/>
<comment type="caution">
    <text evidence="1">The sequence shown here is derived from an EMBL/GenBank/DDBJ whole genome shotgun (WGS) entry which is preliminary data.</text>
</comment>
<organism evidence="1 2">
    <name type="scientific">Saccharothrix carnea</name>
    <dbReference type="NCBI Taxonomy" id="1280637"/>
    <lineage>
        <taxon>Bacteria</taxon>
        <taxon>Bacillati</taxon>
        <taxon>Actinomycetota</taxon>
        <taxon>Actinomycetes</taxon>
        <taxon>Pseudonocardiales</taxon>
        <taxon>Pseudonocardiaceae</taxon>
        <taxon>Saccharothrix</taxon>
    </lineage>
</organism>
<protein>
    <submittedName>
        <fullName evidence="1">Uncharacterized protein</fullName>
    </submittedName>
</protein>
<dbReference type="RefSeq" id="WP_181320098.1">
    <property type="nucleotide sequence ID" value="NZ_PYAX01000003.1"/>
</dbReference>
<evidence type="ECO:0000313" key="1">
    <source>
        <dbReference type="EMBL" id="PSL56814.1"/>
    </source>
</evidence>
<name>A0A2P8IEC9_SACCR</name>
<keyword evidence="2" id="KW-1185">Reference proteome</keyword>
<reference evidence="1 2" key="1">
    <citation type="submission" date="2018-03" db="EMBL/GenBank/DDBJ databases">
        <title>Genomic Encyclopedia of Type Strains, Phase III (KMG-III): the genomes of soil and plant-associated and newly described type strains.</title>
        <authorList>
            <person name="Whitman W."/>
        </authorList>
    </citation>
    <scope>NUCLEOTIDE SEQUENCE [LARGE SCALE GENOMIC DNA]</scope>
    <source>
        <strain evidence="1 2">CGMCC 4.7097</strain>
    </source>
</reference>